<keyword evidence="4" id="KW-1003">Cell membrane</keyword>
<dbReference type="InterPro" id="IPR020846">
    <property type="entry name" value="MFS_dom"/>
</dbReference>
<dbReference type="Gene3D" id="1.20.1250.20">
    <property type="entry name" value="MFS general substrate transporter like domains"/>
    <property type="match status" value="1"/>
</dbReference>
<evidence type="ECO:0000256" key="7">
    <source>
        <dbReference type="ARBA" id="ARBA00023136"/>
    </source>
</evidence>
<feature type="transmembrane region" description="Helical" evidence="9">
    <location>
        <begin position="249"/>
        <end position="268"/>
    </location>
</feature>
<organism evidence="11 12">
    <name type="scientific">Wenjunlia vitaminophila</name>
    <name type="common">Streptomyces vitaminophilus</name>
    <dbReference type="NCBI Taxonomy" id="76728"/>
    <lineage>
        <taxon>Bacteria</taxon>
        <taxon>Bacillati</taxon>
        <taxon>Actinomycetota</taxon>
        <taxon>Actinomycetes</taxon>
        <taxon>Kitasatosporales</taxon>
        <taxon>Streptomycetaceae</taxon>
        <taxon>Wenjunlia</taxon>
    </lineage>
</organism>
<dbReference type="PROSITE" id="PS50850">
    <property type="entry name" value="MFS"/>
    <property type="match status" value="1"/>
</dbReference>
<keyword evidence="12" id="KW-1185">Reference proteome</keyword>
<dbReference type="InterPro" id="IPR011701">
    <property type="entry name" value="MFS"/>
</dbReference>
<evidence type="ECO:0000256" key="4">
    <source>
        <dbReference type="ARBA" id="ARBA00022475"/>
    </source>
</evidence>
<keyword evidence="6 9" id="KW-1133">Transmembrane helix</keyword>
<protein>
    <submittedName>
        <fullName evidence="11">Multidrug MFS transporter</fullName>
    </submittedName>
</protein>
<feature type="compositionally biased region" description="Low complexity" evidence="8">
    <location>
        <begin position="525"/>
        <end position="552"/>
    </location>
</feature>
<dbReference type="GO" id="GO:0022857">
    <property type="term" value="F:transmembrane transporter activity"/>
    <property type="evidence" value="ECO:0007669"/>
    <property type="project" value="InterPro"/>
</dbReference>
<evidence type="ECO:0000259" key="10">
    <source>
        <dbReference type="PROSITE" id="PS50850"/>
    </source>
</evidence>
<feature type="transmembrane region" description="Helical" evidence="9">
    <location>
        <begin position="31"/>
        <end position="54"/>
    </location>
</feature>
<feature type="transmembrane region" description="Helical" evidence="9">
    <location>
        <begin position="155"/>
        <end position="178"/>
    </location>
</feature>
<evidence type="ECO:0000256" key="9">
    <source>
        <dbReference type="SAM" id="Phobius"/>
    </source>
</evidence>
<feature type="region of interest" description="Disordered" evidence="8">
    <location>
        <begin position="1"/>
        <end position="20"/>
    </location>
</feature>
<keyword evidence="5 9" id="KW-0812">Transmembrane</keyword>
<feature type="transmembrane region" description="Helical" evidence="9">
    <location>
        <begin position="353"/>
        <end position="372"/>
    </location>
</feature>
<gene>
    <name evidence="11" type="ORF">AQ490_08260</name>
</gene>
<keyword evidence="7 9" id="KW-0472">Membrane</keyword>
<evidence type="ECO:0000256" key="1">
    <source>
        <dbReference type="ARBA" id="ARBA00004651"/>
    </source>
</evidence>
<keyword evidence="3" id="KW-0813">Transport</keyword>
<sequence length="573" mass="59156">MTSTATGDAPEGSTATDDALPPMTHRQIMEALSGLLLGLFVAILSSTIVSNALPTIIHDLHGSQTSYTWVVTATLLAMTASTPLWGKMADLTSKKVLVQTALVIYVCGSAVAGLSQNTGMLISARVVQGIGVGGLSALVQVIMAAMIAPRERGRYSGYLGAVYALGTICGPLIGGVIVDTPWLGWRWCFYAGVPFAVVALLALQKTLNLPVVRRQVKVDWAGATLITSSVSLLLIWVSLAGDRYPWVSWQTWAMTGGAVVLALAFLLVESTASEPVVPLRLFRNRTVTLATVASLLIGLVMIGSTVFLSQYFQLAKGESPTMAGVLTTPLILGLSLSSAVSGRIITRTGRWKGFLVAGGVLTAVGYGSLGGVRADSDYPLVALAMFVGGLGLGLTMQNLVLSVQNQVAPHELGAASSLVTFFRSLGGAVGVSALGAVLGSRVADYTRSGFAREHLQVPSGGGSTIPDLDKLPGPVRAVVEDAYGHGLGDVFLYMAPFAALALVVMLFIKEVPLRTGGGVADRARGAGPARAATTAGTTVTDPTVTEATTAGTSVIDPSVTDPSAGRPAPPGVR</sequence>
<dbReference type="Proteomes" id="UP000050867">
    <property type="component" value="Unassembled WGS sequence"/>
</dbReference>
<dbReference type="CDD" id="cd17502">
    <property type="entry name" value="MFS_Azr1_MDR_like"/>
    <property type="match status" value="1"/>
</dbReference>
<dbReference type="GO" id="GO:0005886">
    <property type="term" value="C:plasma membrane"/>
    <property type="evidence" value="ECO:0007669"/>
    <property type="project" value="UniProtKB-SubCell"/>
</dbReference>
<dbReference type="Pfam" id="PF07690">
    <property type="entry name" value="MFS_1"/>
    <property type="match status" value="1"/>
</dbReference>
<dbReference type="PRINTS" id="PR01036">
    <property type="entry name" value="TCRTETB"/>
</dbReference>
<dbReference type="EMBL" id="LLZU01000037">
    <property type="protein sequence ID" value="KRV47433.1"/>
    <property type="molecule type" value="Genomic_DNA"/>
</dbReference>
<comment type="caution">
    <text evidence="11">The sequence shown here is derived from an EMBL/GenBank/DDBJ whole genome shotgun (WGS) entry which is preliminary data.</text>
</comment>
<evidence type="ECO:0000256" key="2">
    <source>
        <dbReference type="ARBA" id="ARBA00007520"/>
    </source>
</evidence>
<dbReference type="SUPFAM" id="SSF103473">
    <property type="entry name" value="MFS general substrate transporter"/>
    <property type="match status" value="1"/>
</dbReference>
<feature type="domain" description="Major facilitator superfamily (MFS) profile" evidence="10">
    <location>
        <begin position="31"/>
        <end position="513"/>
    </location>
</feature>
<evidence type="ECO:0000313" key="12">
    <source>
        <dbReference type="Proteomes" id="UP000050867"/>
    </source>
</evidence>
<feature type="transmembrane region" description="Helical" evidence="9">
    <location>
        <begin position="412"/>
        <end position="438"/>
    </location>
</feature>
<dbReference type="AlphaFoldDB" id="A0A0T6LNC9"/>
<accession>A0A0T6LNC9</accession>
<feature type="transmembrane region" description="Helical" evidence="9">
    <location>
        <begin position="321"/>
        <end position="341"/>
    </location>
</feature>
<evidence type="ECO:0000256" key="5">
    <source>
        <dbReference type="ARBA" id="ARBA00022692"/>
    </source>
</evidence>
<dbReference type="RefSeq" id="WP_018383807.1">
    <property type="nucleotide sequence ID" value="NZ_LLZU01000037.1"/>
</dbReference>
<dbReference type="PANTHER" id="PTHR23501:SF197">
    <property type="entry name" value="COMD"/>
    <property type="match status" value="1"/>
</dbReference>
<feature type="transmembrane region" description="Helical" evidence="9">
    <location>
        <begin position="378"/>
        <end position="400"/>
    </location>
</feature>
<dbReference type="eggNOG" id="COG0477">
    <property type="taxonomic scope" value="Bacteria"/>
</dbReference>
<feature type="transmembrane region" description="Helical" evidence="9">
    <location>
        <begin position="96"/>
        <end position="114"/>
    </location>
</feature>
<dbReference type="InterPro" id="IPR036259">
    <property type="entry name" value="MFS_trans_sf"/>
</dbReference>
<feature type="transmembrane region" description="Helical" evidence="9">
    <location>
        <begin position="184"/>
        <end position="204"/>
    </location>
</feature>
<evidence type="ECO:0000256" key="8">
    <source>
        <dbReference type="SAM" id="MobiDB-lite"/>
    </source>
</evidence>
<feature type="transmembrane region" description="Helical" evidence="9">
    <location>
        <begin position="289"/>
        <end position="309"/>
    </location>
</feature>
<feature type="transmembrane region" description="Helical" evidence="9">
    <location>
        <begin position="66"/>
        <end position="84"/>
    </location>
</feature>
<proteinExistence type="inferred from homology"/>
<dbReference type="Gene3D" id="1.20.1720.10">
    <property type="entry name" value="Multidrug resistance protein D"/>
    <property type="match status" value="1"/>
</dbReference>
<comment type="subcellular location">
    <subcellularLocation>
        <location evidence="1">Cell membrane</location>
        <topology evidence="1">Multi-pass membrane protein</topology>
    </subcellularLocation>
</comment>
<feature type="transmembrane region" description="Helical" evidence="9">
    <location>
        <begin position="490"/>
        <end position="508"/>
    </location>
</feature>
<dbReference type="FunFam" id="1.20.1720.10:FF:000004">
    <property type="entry name" value="EmrB/QacA family drug resistance transporter"/>
    <property type="match status" value="1"/>
</dbReference>
<feature type="region of interest" description="Disordered" evidence="8">
    <location>
        <begin position="517"/>
        <end position="573"/>
    </location>
</feature>
<comment type="similarity">
    <text evidence="2">Belongs to the major facilitator superfamily. TCR/Tet family.</text>
</comment>
<evidence type="ECO:0000256" key="6">
    <source>
        <dbReference type="ARBA" id="ARBA00022989"/>
    </source>
</evidence>
<feature type="transmembrane region" description="Helical" evidence="9">
    <location>
        <begin position="216"/>
        <end position="237"/>
    </location>
</feature>
<dbReference type="STRING" id="76728.AQ490_08260"/>
<feature type="transmembrane region" description="Helical" evidence="9">
    <location>
        <begin position="126"/>
        <end position="148"/>
    </location>
</feature>
<reference evidence="11 12" key="1">
    <citation type="submission" date="2015-10" db="EMBL/GenBank/DDBJ databases">
        <title>Draft genome sequence of pyrrolomycin-producing Streptomyces vitaminophilus.</title>
        <authorList>
            <person name="Graham D.E."/>
            <person name="Mahan K.M."/>
            <person name="Klingeman D.M."/>
            <person name="Hettich R.L."/>
            <person name="Parry R.J."/>
        </authorList>
    </citation>
    <scope>NUCLEOTIDE SEQUENCE [LARGE SCALE GENOMIC DNA]</scope>
    <source>
        <strain evidence="11 12">ATCC 31673</strain>
    </source>
</reference>
<name>A0A0T6LNC9_WENVI</name>
<evidence type="ECO:0000313" key="11">
    <source>
        <dbReference type="EMBL" id="KRV47433.1"/>
    </source>
</evidence>
<dbReference type="PANTHER" id="PTHR23501">
    <property type="entry name" value="MAJOR FACILITATOR SUPERFAMILY"/>
    <property type="match status" value="1"/>
</dbReference>
<evidence type="ECO:0000256" key="3">
    <source>
        <dbReference type="ARBA" id="ARBA00022448"/>
    </source>
</evidence>